<dbReference type="Gene3D" id="3.20.20.30">
    <property type="entry name" value="Luciferase-like domain"/>
    <property type="match status" value="1"/>
</dbReference>
<dbReference type="KEGG" id="mnv:MNVI_24320"/>
<name>A0A7I7PEQ4_9MYCO</name>
<dbReference type="InterPro" id="IPR011251">
    <property type="entry name" value="Luciferase-like_dom"/>
</dbReference>
<dbReference type="AlphaFoldDB" id="A0A7I7PEQ4"/>
<dbReference type="SUPFAM" id="SSF51679">
    <property type="entry name" value="Bacterial luciferase-like"/>
    <property type="match status" value="1"/>
</dbReference>
<feature type="domain" description="Luciferase-like" evidence="1">
    <location>
        <begin position="37"/>
        <end position="114"/>
    </location>
</feature>
<dbReference type="GO" id="GO:0016705">
    <property type="term" value="F:oxidoreductase activity, acting on paired donors, with incorporation or reduction of molecular oxygen"/>
    <property type="evidence" value="ECO:0007669"/>
    <property type="project" value="InterPro"/>
</dbReference>
<reference evidence="2 3" key="1">
    <citation type="journal article" date="2019" name="Emerg. Microbes Infect.">
        <title>Comprehensive subspecies identification of 175 nontuberculous mycobacteria species based on 7547 genomic profiles.</title>
        <authorList>
            <person name="Matsumoto Y."/>
            <person name="Kinjo T."/>
            <person name="Motooka D."/>
            <person name="Nabeya D."/>
            <person name="Jung N."/>
            <person name="Uechi K."/>
            <person name="Horii T."/>
            <person name="Iida T."/>
            <person name="Fujita J."/>
            <person name="Nakamura S."/>
        </authorList>
    </citation>
    <scope>NUCLEOTIDE SEQUENCE [LARGE SCALE GENOMIC DNA]</scope>
    <source>
        <strain evidence="2 3">JCM 16367</strain>
    </source>
</reference>
<evidence type="ECO:0000313" key="3">
    <source>
        <dbReference type="Proteomes" id="UP000466894"/>
    </source>
</evidence>
<organism evidence="2 3">
    <name type="scientific">Mycobacterium noviomagense</name>
    <dbReference type="NCBI Taxonomy" id="459858"/>
    <lineage>
        <taxon>Bacteria</taxon>
        <taxon>Bacillati</taxon>
        <taxon>Actinomycetota</taxon>
        <taxon>Actinomycetes</taxon>
        <taxon>Mycobacteriales</taxon>
        <taxon>Mycobacteriaceae</taxon>
        <taxon>Mycobacterium</taxon>
    </lineage>
</organism>
<dbReference type="InterPro" id="IPR036661">
    <property type="entry name" value="Luciferase-like_sf"/>
</dbReference>
<protein>
    <recommendedName>
        <fullName evidence="1">Luciferase-like domain-containing protein</fullName>
    </recommendedName>
</protein>
<dbReference type="Pfam" id="PF00296">
    <property type="entry name" value="Bac_luciferase"/>
    <property type="match status" value="1"/>
</dbReference>
<dbReference type="EMBL" id="AP022583">
    <property type="protein sequence ID" value="BBY07114.1"/>
    <property type="molecule type" value="Genomic_DNA"/>
</dbReference>
<gene>
    <name evidence="2" type="ORF">MNVI_24320</name>
</gene>
<proteinExistence type="predicted"/>
<sequence>MPWQADVLTVLAVELREVGRDRGSNRCAADSESVPYVVGAARALTLSLISGGRFILKLGMTHRMVSEGMWGIPWDKPVRRLSEYLDGLLPLLNGKAANATGETVTTRGKYVSPTRLRRRYTSQRWARRCCG</sequence>
<accession>A0A7I7PEQ4</accession>
<evidence type="ECO:0000313" key="2">
    <source>
        <dbReference type="EMBL" id="BBY07114.1"/>
    </source>
</evidence>
<evidence type="ECO:0000259" key="1">
    <source>
        <dbReference type="Pfam" id="PF00296"/>
    </source>
</evidence>
<dbReference type="Proteomes" id="UP000466894">
    <property type="component" value="Chromosome"/>
</dbReference>